<feature type="transmembrane region" description="Helical" evidence="2">
    <location>
        <begin position="184"/>
        <end position="205"/>
    </location>
</feature>
<name>A0AAW1P400_9CHLO</name>
<dbReference type="EMBL" id="JALJOQ010000051">
    <property type="protein sequence ID" value="KAK9804495.1"/>
    <property type="molecule type" value="Genomic_DNA"/>
</dbReference>
<dbReference type="AlphaFoldDB" id="A0AAW1P400"/>
<reference evidence="3 4" key="1">
    <citation type="journal article" date="2024" name="Nat. Commun.">
        <title>Phylogenomics reveals the evolutionary origins of lichenization in chlorophyte algae.</title>
        <authorList>
            <person name="Puginier C."/>
            <person name="Libourel C."/>
            <person name="Otte J."/>
            <person name="Skaloud P."/>
            <person name="Haon M."/>
            <person name="Grisel S."/>
            <person name="Petersen M."/>
            <person name="Berrin J.G."/>
            <person name="Delaux P.M."/>
            <person name="Dal Grande F."/>
            <person name="Keller J."/>
        </authorList>
    </citation>
    <scope>NUCLEOTIDE SEQUENCE [LARGE SCALE GENOMIC DNA]</scope>
    <source>
        <strain evidence="3 4">SAG 2036</strain>
    </source>
</reference>
<evidence type="ECO:0000313" key="4">
    <source>
        <dbReference type="Proteomes" id="UP001465755"/>
    </source>
</evidence>
<evidence type="ECO:0000256" key="2">
    <source>
        <dbReference type="SAM" id="Phobius"/>
    </source>
</evidence>
<feature type="transmembrane region" description="Helical" evidence="2">
    <location>
        <begin position="126"/>
        <end position="146"/>
    </location>
</feature>
<protein>
    <submittedName>
        <fullName evidence="3">Uncharacterized protein</fullName>
    </submittedName>
</protein>
<keyword evidence="2" id="KW-0812">Transmembrane</keyword>
<keyword evidence="4" id="KW-1185">Reference proteome</keyword>
<comment type="caution">
    <text evidence="3">The sequence shown here is derived from an EMBL/GenBank/DDBJ whole genome shotgun (WGS) entry which is preliminary data.</text>
</comment>
<sequence>MVVSHINGQIASLPDGRIAHSHSCRSFASLRSLGVRPGRGEVGLQQFLEEAGVPDLSKAGDEKISSSSSNRNASPGLNDSPDKYPSKQAVGPLEGITGGFADGERGVQQFVEKGTIEFQEQGSSQYSPLLVAGIVSVGVTLAAILLNSEVELGEKALGLLPVPTVKSLPPGLANLSLSNLPEPLLQLGLIGLGLVVLVTGSRIVLRAINRGADSAVQASLNASRVAIFWVGVFLAVKLVLDTT</sequence>
<gene>
    <name evidence="3" type="ORF">WJX73_009914</name>
</gene>
<accession>A0AAW1P400</accession>
<keyword evidence="2" id="KW-0472">Membrane</keyword>
<evidence type="ECO:0000256" key="1">
    <source>
        <dbReference type="SAM" id="MobiDB-lite"/>
    </source>
</evidence>
<organism evidence="3 4">
    <name type="scientific">Symbiochloris irregularis</name>
    <dbReference type="NCBI Taxonomy" id="706552"/>
    <lineage>
        <taxon>Eukaryota</taxon>
        <taxon>Viridiplantae</taxon>
        <taxon>Chlorophyta</taxon>
        <taxon>core chlorophytes</taxon>
        <taxon>Trebouxiophyceae</taxon>
        <taxon>Trebouxiales</taxon>
        <taxon>Trebouxiaceae</taxon>
        <taxon>Symbiochloris</taxon>
    </lineage>
</organism>
<keyword evidence="2" id="KW-1133">Transmembrane helix</keyword>
<feature type="transmembrane region" description="Helical" evidence="2">
    <location>
        <begin position="225"/>
        <end position="240"/>
    </location>
</feature>
<proteinExistence type="predicted"/>
<dbReference type="Proteomes" id="UP001465755">
    <property type="component" value="Unassembled WGS sequence"/>
</dbReference>
<feature type="region of interest" description="Disordered" evidence="1">
    <location>
        <begin position="58"/>
        <end position="89"/>
    </location>
</feature>
<evidence type="ECO:0000313" key="3">
    <source>
        <dbReference type="EMBL" id="KAK9804495.1"/>
    </source>
</evidence>